<keyword evidence="4" id="KW-1185">Reference proteome</keyword>
<reference evidence="3 4" key="1">
    <citation type="submission" date="2020-02" db="EMBL/GenBank/DDBJ databases">
        <authorList>
            <person name="Li G."/>
        </authorList>
    </citation>
    <scope>NUCLEOTIDE SEQUENCE [LARGE SCALE GENOMIC DNA]</scope>
    <source>
        <strain evidence="3 4">DSM 102029</strain>
        <plasmid evidence="4">plgm</plasmid>
    </source>
</reference>
<evidence type="ECO:0000259" key="1">
    <source>
        <dbReference type="Pfam" id="PF08401"/>
    </source>
</evidence>
<protein>
    <submittedName>
        <fullName evidence="3">DUF1738 domain-containing protein</fullName>
    </submittedName>
</protein>
<keyword evidence="3" id="KW-0614">Plasmid</keyword>
<evidence type="ECO:0000313" key="3">
    <source>
        <dbReference type="EMBL" id="QIB36500.1"/>
    </source>
</evidence>
<evidence type="ECO:0000259" key="2">
    <source>
        <dbReference type="Pfam" id="PF18818"/>
    </source>
</evidence>
<dbReference type="Proteomes" id="UP000464751">
    <property type="component" value="Plasmid pLGM"/>
</dbReference>
<dbReference type="GO" id="GO:0003697">
    <property type="term" value="F:single-stranded DNA binding"/>
    <property type="evidence" value="ECO:0007669"/>
    <property type="project" value="InterPro"/>
</dbReference>
<proteinExistence type="predicted"/>
<dbReference type="PIRSF" id="PIRSF037112">
    <property type="entry name" value="Antirestriction_ArdC"/>
    <property type="match status" value="1"/>
</dbReference>
<sequence>MAKAKLTTETRTDIYQTVTNAIIAHLEAGTRPWSMPWKVGSTPRPLRHNGVPYSGINTLLLWIEAQDKGFSSNYWMTYRQAQELGAQVRKGERSCVVVYAGAIERNEVNNDGEEVETRIPFLKTYNVFNADQIDGLPEHYTAAPVPHVPPSGRYEAADTFVTNTGAYLRHGGSRAFYSPATDLIQMPAFEAFIDAESYATTLLHELVHWSGAKPRLNRNFEAKRWGDAGYAAEELVAEIGAAFLAADLDIALEPREDHASYVAHWLKVLKEDKRAIFTAAAHAERAAGYLHGYQSAATEEAA</sequence>
<dbReference type="KEGG" id="apra:G3A50_22020"/>
<dbReference type="Pfam" id="PF08401">
    <property type="entry name" value="ArdcN"/>
    <property type="match status" value="1"/>
</dbReference>
<dbReference type="AlphaFoldDB" id="A0A6P1YUD7"/>
<feature type="domain" description="N-terminal" evidence="1">
    <location>
        <begin position="13"/>
        <end position="128"/>
    </location>
</feature>
<evidence type="ECO:0000313" key="4">
    <source>
        <dbReference type="Proteomes" id="UP000464751"/>
    </source>
</evidence>
<dbReference type="InterPro" id="IPR017113">
    <property type="entry name" value="Antirestriction_ArdC"/>
</dbReference>
<dbReference type="RefSeq" id="WP_163078234.1">
    <property type="nucleotide sequence ID" value="NZ_CP048631.1"/>
</dbReference>
<dbReference type="EMBL" id="CP048631">
    <property type="protein sequence ID" value="QIB36500.1"/>
    <property type="molecule type" value="Genomic_DNA"/>
</dbReference>
<organism evidence="3 4">
    <name type="scientific">Ancylobacter pratisalsi</name>
    <dbReference type="NCBI Taxonomy" id="1745854"/>
    <lineage>
        <taxon>Bacteria</taxon>
        <taxon>Pseudomonadati</taxon>
        <taxon>Pseudomonadota</taxon>
        <taxon>Alphaproteobacteria</taxon>
        <taxon>Hyphomicrobiales</taxon>
        <taxon>Xanthobacteraceae</taxon>
        <taxon>Ancylobacter</taxon>
    </lineage>
</organism>
<dbReference type="Pfam" id="PF18818">
    <property type="entry name" value="MPTase-PolyVal"/>
    <property type="match status" value="1"/>
</dbReference>
<dbReference type="InterPro" id="IPR041459">
    <property type="entry name" value="MPTase-PolyVal"/>
</dbReference>
<gene>
    <name evidence="3" type="ORF">G3A50_22020</name>
</gene>
<accession>A0A6P1YUD7</accession>
<feature type="domain" description="Polyvalent protein metallopeptidase" evidence="2">
    <location>
        <begin position="155"/>
        <end position="282"/>
    </location>
</feature>
<geneLocation type="plasmid" evidence="4">
    <name>plgm</name>
</geneLocation>
<name>A0A6P1YUD7_9HYPH</name>
<dbReference type="InterPro" id="IPR013610">
    <property type="entry name" value="ArdC_N"/>
</dbReference>